<comment type="caution">
    <text evidence="12">The sequence shown here is derived from an EMBL/GenBank/DDBJ whole genome shotgun (WGS) entry which is preliminary data.</text>
</comment>
<evidence type="ECO:0000313" key="12">
    <source>
        <dbReference type="EMBL" id="HHS30362.1"/>
    </source>
</evidence>
<dbReference type="InterPro" id="IPR038063">
    <property type="entry name" value="Transpep_catalytic_dom"/>
</dbReference>
<evidence type="ECO:0000256" key="4">
    <source>
        <dbReference type="ARBA" id="ARBA00022679"/>
    </source>
</evidence>
<organism evidence="12">
    <name type="scientific">Desulfobacca acetoxidans</name>
    <dbReference type="NCBI Taxonomy" id="60893"/>
    <lineage>
        <taxon>Bacteria</taxon>
        <taxon>Pseudomonadati</taxon>
        <taxon>Thermodesulfobacteriota</taxon>
        <taxon>Desulfobaccia</taxon>
        <taxon>Desulfobaccales</taxon>
        <taxon>Desulfobaccaceae</taxon>
        <taxon>Desulfobacca</taxon>
    </lineage>
</organism>
<feature type="domain" description="L,D-TPase catalytic" evidence="11">
    <location>
        <begin position="141"/>
        <end position="275"/>
    </location>
</feature>
<dbReference type="GO" id="GO:0008360">
    <property type="term" value="P:regulation of cell shape"/>
    <property type="evidence" value="ECO:0007669"/>
    <property type="project" value="UniProtKB-UniRule"/>
</dbReference>
<keyword evidence="5" id="KW-0378">Hydrolase</keyword>
<evidence type="ECO:0000256" key="6">
    <source>
        <dbReference type="ARBA" id="ARBA00022960"/>
    </source>
</evidence>
<feature type="transmembrane region" description="Helical" evidence="10">
    <location>
        <begin position="25"/>
        <end position="46"/>
    </location>
</feature>
<evidence type="ECO:0000256" key="8">
    <source>
        <dbReference type="ARBA" id="ARBA00023316"/>
    </source>
</evidence>
<dbReference type="GO" id="GO:0016757">
    <property type="term" value="F:glycosyltransferase activity"/>
    <property type="evidence" value="ECO:0007669"/>
    <property type="project" value="UniProtKB-KW"/>
</dbReference>
<keyword evidence="6 9" id="KW-0133">Cell shape</keyword>
<dbReference type="UniPathway" id="UPA00219"/>
<evidence type="ECO:0000256" key="3">
    <source>
        <dbReference type="ARBA" id="ARBA00022676"/>
    </source>
</evidence>
<evidence type="ECO:0000256" key="2">
    <source>
        <dbReference type="ARBA" id="ARBA00005992"/>
    </source>
</evidence>
<name>A0A7V6A4Z7_9BACT</name>
<evidence type="ECO:0000256" key="9">
    <source>
        <dbReference type="PROSITE-ProRule" id="PRU01373"/>
    </source>
</evidence>
<feature type="active site" description="Nucleophile" evidence="9">
    <location>
        <position position="251"/>
    </location>
</feature>
<dbReference type="SUPFAM" id="SSF141523">
    <property type="entry name" value="L,D-transpeptidase catalytic domain-like"/>
    <property type="match status" value="1"/>
</dbReference>
<evidence type="ECO:0000256" key="1">
    <source>
        <dbReference type="ARBA" id="ARBA00004752"/>
    </source>
</evidence>
<dbReference type="GO" id="GO:0071555">
    <property type="term" value="P:cell wall organization"/>
    <property type="evidence" value="ECO:0007669"/>
    <property type="project" value="UniProtKB-UniRule"/>
</dbReference>
<proteinExistence type="inferred from homology"/>
<comment type="pathway">
    <text evidence="1 9">Cell wall biogenesis; peptidoglycan biosynthesis.</text>
</comment>
<dbReference type="InterPro" id="IPR050979">
    <property type="entry name" value="LD-transpeptidase"/>
</dbReference>
<evidence type="ECO:0000256" key="10">
    <source>
        <dbReference type="SAM" id="Phobius"/>
    </source>
</evidence>
<comment type="similarity">
    <text evidence="2">Belongs to the YkuD family.</text>
</comment>
<dbReference type="EMBL" id="DTGR01000183">
    <property type="protein sequence ID" value="HHS30362.1"/>
    <property type="molecule type" value="Genomic_DNA"/>
</dbReference>
<keyword evidence="10" id="KW-0812">Transmembrane</keyword>
<reference evidence="12" key="1">
    <citation type="journal article" date="2020" name="mSystems">
        <title>Genome- and Community-Level Interaction Insights into Carbon Utilization and Element Cycling Functions of Hydrothermarchaeota in Hydrothermal Sediment.</title>
        <authorList>
            <person name="Zhou Z."/>
            <person name="Liu Y."/>
            <person name="Xu W."/>
            <person name="Pan J."/>
            <person name="Luo Z.H."/>
            <person name="Li M."/>
        </authorList>
    </citation>
    <scope>NUCLEOTIDE SEQUENCE [LARGE SCALE GENOMIC DNA]</scope>
    <source>
        <strain evidence="12">SpSt-767</strain>
    </source>
</reference>
<accession>A0A7V6A4Z7</accession>
<evidence type="ECO:0000256" key="7">
    <source>
        <dbReference type="ARBA" id="ARBA00022984"/>
    </source>
</evidence>
<dbReference type="GO" id="GO:0071972">
    <property type="term" value="F:peptidoglycan L,D-transpeptidase activity"/>
    <property type="evidence" value="ECO:0007669"/>
    <property type="project" value="TreeGrafter"/>
</dbReference>
<evidence type="ECO:0000256" key="5">
    <source>
        <dbReference type="ARBA" id="ARBA00022801"/>
    </source>
</evidence>
<protein>
    <recommendedName>
        <fullName evidence="11">L,D-TPase catalytic domain-containing protein</fullName>
    </recommendedName>
</protein>
<dbReference type="PROSITE" id="PS52029">
    <property type="entry name" value="LD_TPASE"/>
    <property type="match status" value="1"/>
</dbReference>
<keyword evidence="4" id="KW-0808">Transferase</keyword>
<dbReference type="PANTHER" id="PTHR30582:SF24">
    <property type="entry name" value="L,D-TRANSPEPTIDASE ERFK_SRFK-RELATED"/>
    <property type="match status" value="1"/>
</dbReference>
<feature type="active site" description="Proton donor/acceptor" evidence="9">
    <location>
        <position position="235"/>
    </location>
</feature>
<keyword evidence="10" id="KW-0472">Membrane</keyword>
<dbReference type="GO" id="GO:0018104">
    <property type="term" value="P:peptidoglycan-protein cross-linking"/>
    <property type="evidence" value="ECO:0007669"/>
    <property type="project" value="TreeGrafter"/>
</dbReference>
<keyword evidence="3" id="KW-0328">Glycosyltransferase</keyword>
<keyword evidence="7 9" id="KW-0573">Peptidoglycan synthesis</keyword>
<feature type="transmembrane region" description="Helical" evidence="10">
    <location>
        <begin position="52"/>
        <end position="70"/>
    </location>
</feature>
<dbReference type="PANTHER" id="PTHR30582">
    <property type="entry name" value="L,D-TRANSPEPTIDASE"/>
    <property type="match status" value="1"/>
</dbReference>
<dbReference type="InterPro" id="IPR005490">
    <property type="entry name" value="LD_TPept_cat_dom"/>
</dbReference>
<keyword evidence="10" id="KW-1133">Transmembrane helix</keyword>
<dbReference type="CDD" id="cd16913">
    <property type="entry name" value="YkuD_like"/>
    <property type="match status" value="1"/>
</dbReference>
<dbReference type="GO" id="GO:0005576">
    <property type="term" value="C:extracellular region"/>
    <property type="evidence" value="ECO:0007669"/>
    <property type="project" value="TreeGrafter"/>
</dbReference>
<evidence type="ECO:0000259" key="11">
    <source>
        <dbReference type="PROSITE" id="PS52029"/>
    </source>
</evidence>
<keyword evidence="8 9" id="KW-0961">Cell wall biogenesis/degradation</keyword>
<dbReference type="Gene3D" id="2.40.440.10">
    <property type="entry name" value="L,D-transpeptidase catalytic domain-like"/>
    <property type="match status" value="1"/>
</dbReference>
<sequence length="375" mass="42642">MDIPAGTALTGFWSRPLFRLQKRKLSDIITPVTIPRIIFLLLLRWITDMWCFFWFMVLTLTTLIFPRLAAAQGETLYHLVTGGQEVCHVEKKQSLNFLALEKGLRPWVLAKQTKLKVDTLLKPGTVLKFDTTHIVPTELTDGLVVNLPERLVYQFYMGVYQRRYAIAVGKKTWQTPTGLYKIVNKEENPTWTVPVSIQEEMEDMGWKVLEKVPPGPKNPLGKYWIGTSGENLGFHATNAPWSVGHAVSHGCMRMLPSEIAQLYPQVSVGDPVKIIYQPVKMALTPKGHIYLEAHPNIYDVKMDYLEYVKKMARSYQLESRIDWRKVDTVLKIRSGLAHDVTKESATVTDAVTPAPANKPRKLGLFPLQVQSSRVE</sequence>
<dbReference type="AlphaFoldDB" id="A0A7V6A4Z7"/>
<dbReference type="Pfam" id="PF03734">
    <property type="entry name" value="YkuD"/>
    <property type="match status" value="1"/>
</dbReference>
<gene>
    <name evidence="12" type="ORF">ENV52_11760</name>
</gene>